<accession>A0A062VJZ5</accession>
<name>A0A062VJZ5_9PROT</name>
<feature type="signal peptide" evidence="1">
    <location>
        <begin position="1"/>
        <end position="23"/>
    </location>
</feature>
<evidence type="ECO:0000313" key="3">
    <source>
        <dbReference type="Proteomes" id="UP000027100"/>
    </source>
</evidence>
<keyword evidence="3" id="KW-1185">Reference proteome</keyword>
<dbReference type="EMBL" id="ARYM01000011">
    <property type="protein sequence ID" value="KCZ98397.1"/>
    <property type="molecule type" value="Genomic_DNA"/>
</dbReference>
<proteinExistence type="predicted"/>
<dbReference type="RefSeq" id="WP_035598323.1">
    <property type="nucleotide sequence ID" value="NZ_ARYM01000011.1"/>
</dbReference>
<dbReference type="Proteomes" id="UP000027100">
    <property type="component" value="Unassembled WGS sequence"/>
</dbReference>
<gene>
    <name evidence="2" type="ORF">HPO_10847</name>
</gene>
<feature type="chain" id="PRO_5001615418" description="Lipoprotein" evidence="1">
    <location>
        <begin position="24"/>
        <end position="423"/>
    </location>
</feature>
<dbReference type="OrthoDB" id="10019848at2"/>
<evidence type="ECO:0000256" key="1">
    <source>
        <dbReference type="SAM" id="SignalP"/>
    </source>
</evidence>
<dbReference type="PATRIC" id="fig|1280954.3.peg.2198"/>
<dbReference type="AlphaFoldDB" id="A0A062VJZ5"/>
<keyword evidence="1" id="KW-0732">Signal</keyword>
<dbReference type="STRING" id="1280954.HPO_10847"/>
<sequence>MQPCFRIAGLAFAAMLGAAPALASPAPCGPDRIVKAATAYNALGESPVQAALAGRTPVTDEVFAEKLAEIRLDAGQCPQTGWVRIIAAGAELKWVERLEADTPPGEGRKAAHVPYVTQAMDHILAAQQDAPKYLRTAQFNLRYEDWYGIVKEAVKSMTSYAEAGHDVHPVLTETRPPLTCNEVTMAMATAAAAYETIGRPASLKLLDRLADACRGSQDRAHWSPLVQRAKAITQQVQDKKIAGKVDVHIYLRGALRDVSQYLEGKSAPFGLWQTRDQALLDKLLDEHGVSRVLYDPDSLKHVAREDWFAPGVIGTESAKISVALEISRNWTPKAAGIGAPTVEETGPARSAFLRAVSEMSAEADAAGQGIAGRLMINEALDLFQSGDIRTTETADLPGMPGWLHDVLRNTNLRKIAELEGETP</sequence>
<comment type="caution">
    <text evidence="2">The sequence shown here is derived from an EMBL/GenBank/DDBJ whole genome shotgun (WGS) entry which is preliminary data.</text>
</comment>
<evidence type="ECO:0008006" key="4">
    <source>
        <dbReference type="Google" id="ProtNLM"/>
    </source>
</evidence>
<organism evidence="2 3">
    <name type="scientific">Hyphomonas polymorpha PS728</name>
    <dbReference type="NCBI Taxonomy" id="1280954"/>
    <lineage>
        <taxon>Bacteria</taxon>
        <taxon>Pseudomonadati</taxon>
        <taxon>Pseudomonadota</taxon>
        <taxon>Alphaproteobacteria</taxon>
        <taxon>Hyphomonadales</taxon>
        <taxon>Hyphomonadaceae</taxon>
        <taxon>Hyphomonas</taxon>
    </lineage>
</organism>
<evidence type="ECO:0000313" key="2">
    <source>
        <dbReference type="EMBL" id="KCZ98397.1"/>
    </source>
</evidence>
<protein>
    <recommendedName>
        <fullName evidence="4">Lipoprotein</fullName>
    </recommendedName>
</protein>
<reference evidence="2 3" key="1">
    <citation type="journal article" date="2014" name="Antonie Van Leeuwenhoek">
        <title>Hyphomonas beringensis sp. nov. and Hyphomonas chukchiensis sp. nov., isolated from surface seawater of the Bering Sea and Chukchi Sea.</title>
        <authorList>
            <person name="Li C."/>
            <person name="Lai Q."/>
            <person name="Li G."/>
            <person name="Dong C."/>
            <person name="Wang J."/>
            <person name="Liao Y."/>
            <person name="Shao Z."/>
        </authorList>
    </citation>
    <scope>NUCLEOTIDE SEQUENCE [LARGE SCALE GENOMIC DNA]</scope>
    <source>
        <strain evidence="2 3">PS728</strain>
    </source>
</reference>